<evidence type="ECO:0000256" key="1">
    <source>
        <dbReference type="SAM" id="MobiDB-lite"/>
    </source>
</evidence>
<keyword evidence="3" id="KW-1185">Reference proteome</keyword>
<feature type="compositionally biased region" description="Acidic residues" evidence="1">
    <location>
        <begin position="50"/>
        <end position="70"/>
    </location>
</feature>
<evidence type="ECO:0000313" key="3">
    <source>
        <dbReference type="Proteomes" id="UP000489600"/>
    </source>
</evidence>
<feature type="region of interest" description="Disordered" evidence="1">
    <location>
        <begin position="38"/>
        <end position="90"/>
    </location>
</feature>
<evidence type="ECO:0000313" key="2">
    <source>
        <dbReference type="EMBL" id="VVB08452.1"/>
    </source>
</evidence>
<dbReference type="Proteomes" id="UP000489600">
    <property type="component" value="Unassembled WGS sequence"/>
</dbReference>
<gene>
    <name evidence="2" type="ORF">ANE_LOCUS18896</name>
</gene>
<organism evidence="2 3">
    <name type="scientific">Arabis nemorensis</name>
    <dbReference type="NCBI Taxonomy" id="586526"/>
    <lineage>
        <taxon>Eukaryota</taxon>
        <taxon>Viridiplantae</taxon>
        <taxon>Streptophyta</taxon>
        <taxon>Embryophyta</taxon>
        <taxon>Tracheophyta</taxon>
        <taxon>Spermatophyta</taxon>
        <taxon>Magnoliopsida</taxon>
        <taxon>eudicotyledons</taxon>
        <taxon>Gunneridae</taxon>
        <taxon>Pentapetalae</taxon>
        <taxon>rosids</taxon>
        <taxon>malvids</taxon>
        <taxon>Brassicales</taxon>
        <taxon>Brassicaceae</taxon>
        <taxon>Arabideae</taxon>
        <taxon>Arabis</taxon>
    </lineage>
</organism>
<accession>A0A565C4B2</accession>
<dbReference type="AlphaFoldDB" id="A0A565C4B2"/>
<comment type="caution">
    <text evidence="2">The sequence shown here is derived from an EMBL/GenBank/DDBJ whole genome shotgun (WGS) entry which is preliminary data.</text>
</comment>
<dbReference type="EMBL" id="CABITT030000006">
    <property type="protein sequence ID" value="VVB08452.1"/>
    <property type="molecule type" value="Genomic_DNA"/>
</dbReference>
<reference evidence="2" key="1">
    <citation type="submission" date="2019-07" db="EMBL/GenBank/DDBJ databases">
        <authorList>
            <person name="Dittberner H."/>
        </authorList>
    </citation>
    <scope>NUCLEOTIDE SEQUENCE [LARGE SCALE GENOMIC DNA]</scope>
</reference>
<protein>
    <submittedName>
        <fullName evidence="2">Uncharacterized protein</fullName>
    </submittedName>
</protein>
<proteinExistence type="predicted"/>
<name>A0A565C4B2_9BRAS</name>
<sequence>MPQLSTSCLFHNHHVSIDLYCHQQYRLFLGDVIENGSKAVDAEDGNGNSEDGDGDGDDDGGEGEEGGADDAEGKETKKGSALQPPKKRKK</sequence>